<evidence type="ECO:0000313" key="4">
    <source>
        <dbReference type="Proteomes" id="UP001161422"/>
    </source>
</evidence>
<feature type="signal peptide" evidence="1">
    <location>
        <begin position="1"/>
        <end position="26"/>
    </location>
</feature>
<proteinExistence type="predicted"/>
<dbReference type="InterPro" id="IPR013108">
    <property type="entry name" value="Amidohydro_3"/>
</dbReference>
<dbReference type="PANTHER" id="PTHR22642:SF2">
    <property type="entry name" value="PROTEIN LONG AFTER FAR-RED 3"/>
    <property type="match status" value="1"/>
</dbReference>
<dbReference type="PANTHER" id="PTHR22642">
    <property type="entry name" value="IMIDAZOLONEPROPIONASE"/>
    <property type="match status" value="1"/>
</dbReference>
<dbReference type="GO" id="GO:0016810">
    <property type="term" value="F:hydrolase activity, acting on carbon-nitrogen (but not peptide) bonds"/>
    <property type="evidence" value="ECO:0007669"/>
    <property type="project" value="InterPro"/>
</dbReference>
<dbReference type="Proteomes" id="UP001161422">
    <property type="component" value="Unassembled WGS sequence"/>
</dbReference>
<sequence>MKYFRTTIGICLALTISAFTTSFANAAADVADYIYTNANVRTMSDAQPRAEAVAIKDNKIVFVGSAVEAKAFAGPKTQVTDLKGQTVLPGFVSTHDHLIASQWTTLGVQLYDATDKADALAKIKAYAEANPNNKVITGIGWDKNMLEGLPVATDLDKAVADRPAIILDNTIHDAWLNTAALKAANITKDTKDAVPGVTYWERDEEGNPTGAAIEIQWFQAYIDMGAWDPDSMIPESAEYLLNLAASNGTTLVLVPGIITPNIKDVHGGMERDFETAMDILQDWANKDKLPLRVQAQPFFKTPVGDPQRFVDFGERMSKKFNSDLLRTRSLKIHPEGNTVAGTAPFIDPYKNQPDHRGAFNVQPETTMAIVTKAAKVGLDVFIHTDGDRSSRAAVDAILAARKIDADNRSALHHAIWVHPDDQKRIIDNKIPINSTPSFTNTFGGGKLDNERMIGYPRIDTSLGRYAHFARNGVKVGISADVPSTSPEMQGPLFVLDGATTGLDISTPDNKEVFPPNWKPMTVHEAMRAITIDAAWMLKMDDKVGSLEVGKYADLVVLASDPYEAKLGTAHQIPVLKTIMNGRITHQAK</sequence>
<name>A0AA37W0J7_9GAMM</name>
<reference evidence="3" key="1">
    <citation type="journal article" date="2014" name="Int. J. Syst. Evol. Microbiol.">
        <title>Complete genome sequence of Corynebacterium casei LMG S-19264T (=DSM 44701T), isolated from a smear-ripened cheese.</title>
        <authorList>
            <consortium name="US DOE Joint Genome Institute (JGI-PGF)"/>
            <person name="Walter F."/>
            <person name="Albersmeier A."/>
            <person name="Kalinowski J."/>
            <person name="Ruckert C."/>
        </authorList>
    </citation>
    <scope>NUCLEOTIDE SEQUENCE</scope>
    <source>
        <strain evidence="3">NBRC 101628</strain>
    </source>
</reference>
<dbReference type="SUPFAM" id="SSF51338">
    <property type="entry name" value="Composite domain of metallo-dependent hydrolases"/>
    <property type="match status" value="1"/>
</dbReference>
<evidence type="ECO:0000256" key="1">
    <source>
        <dbReference type="SAM" id="SignalP"/>
    </source>
</evidence>
<dbReference type="AlphaFoldDB" id="A0AA37W0J7"/>
<protein>
    <submittedName>
        <fullName evidence="3">Amidohydrolase</fullName>
    </submittedName>
</protein>
<dbReference type="InterPro" id="IPR011059">
    <property type="entry name" value="Metal-dep_hydrolase_composite"/>
</dbReference>
<dbReference type="Gene3D" id="3.20.20.140">
    <property type="entry name" value="Metal-dependent hydrolases"/>
    <property type="match status" value="1"/>
</dbReference>
<feature type="domain" description="Amidohydrolase 3" evidence="2">
    <location>
        <begin position="78"/>
        <end position="585"/>
    </location>
</feature>
<dbReference type="Gene3D" id="2.30.40.10">
    <property type="entry name" value="Urease, subunit C, domain 1"/>
    <property type="match status" value="1"/>
</dbReference>
<dbReference type="EMBL" id="BSNC01000004">
    <property type="protein sequence ID" value="GLP96400.1"/>
    <property type="molecule type" value="Genomic_DNA"/>
</dbReference>
<reference evidence="3" key="2">
    <citation type="submission" date="2023-01" db="EMBL/GenBank/DDBJ databases">
        <title>Draft genome sequence of Paraferrimonas sedimenticola strain NBRC 101628.</title>
        <authorList>
            <person name="Sun Q."/>
            <person name="Mori K."/>
        </authorList>
    </citation>
    <scope>NUCLEOTIDE SEQUENCE</scope>
    <source>
        <strain evidence="3">NBRC 101628</strain>
    </source>
</reference>
<dbReference type="SUPFAM" id="SSF51556">
    <property type="entry name" value="Metallo-dependent hydrolases"/>
    <property type="match status" value="1"/>
</dbReference>
<evidence type="ECO:0000259" key="2">
    <source>
        <dbReference type="Pfam" id="PF07969"/>
    </source>
</evidence>
<evidence type="ECO:0000313" key="3">
    <source>
        <dbReference type="EMBL" id="GLP96400.1"/>
    </source>
</evidence>
<dbReference type="Pfam" id="PF07969">
    <property type="entry name" value="Amidohydro_3"/>
    <property type="match status" value="1"/>
</dbReference>
<comment type="caution">
    <text evidence="3">The sequence shown here is derived from an EMBL/GenBank/DDBJ whole genome shotgun (WGS) entry which is preliminary data.</text>
</comment>
<keyword evidence="1" id="KW-0732">Signal</keyword>
<organism evidence="3 4">
    <name type="scientific">Paraferrimonas sedimenticola</name>
    <dbReference type="NCBI Taxonomy" id="375674"/>
    <lineage>
        <taxon>Bacteria</taxon>
        <taxon>Pseudomonadati</taxon>
        <taxon>Pseudomonadota</taxon>
        <taxon>Gammaproteobacteria</taxon>
        <taxon>Alteromonadales</taxon>
        <taxon>Ferrimonadaceae</taxon>
        <taxon>Paraferrimonas</taxon>
    </lineage>
</organism>
<feature type="chain" id="PRO_5041264717" evidence="1">
    <location>
        <begin position="27"/>
        <end position="588"/>
    </location>
</feature>
<accession>A0AA37W0J7</accession>
<dbReference type="InterPro" id="IPR032466">
    <property type="entry name" value="Metal_Hydrolase"/>
</dbReference>
<dbReference type="RefSeq" id="WP_095505167.1">
    <property type="nucleotide sequence ID" value="NZ_BSNC01000004.1"/>
</dbReference>
<dbReference type="Gene3D" id="3.10.310.70">
    <property type="match status" value="1"/>
</dbReference>
<gene>
    <name evidence="3" type="ORF">GCM10007895_17060</name>
</gene>
<keyword evidence="4" id="KW-1185">Reference proteome</keyword>